<dbReference type="AlphaFoldDB" id="A0A1B8GXC1"/>
<feature type="active site" evidence="10">
    <location>
        <position position="341"/>
    </location>
</feature>
<dbReference type="EMBL" id="KV460209">
    <property type="protein sequence ID" value="OBU00469.1"/>
    <property type="molecule type" value="Genomic_DNA"/>
</dbReference>
<evidence type="ECO:0000256" key="9">
    <source>
        <dbReference type="ARBA" id="ARBA00023180"/>
    </source>
</evidence>
<accession>A0A1B8GXC1</accession>
<evidence type="ECO:0000256" key="11">
    <source>
        <dbReference type="RuleBase" id="RU000454"/>
    </source>
</evidence>
<keyword evidence="4 11" id="KW-0645">Protease</keyword>
<sequence length="450" mass="46789">MHSKLYSLILVTVFAAFVLAIPTPSTSRIQKRSFKVHRKRNPDFKGYDGPTQLMKAYQKFGMTVPEGLHLSVGSRHRNGKNRGAGRGNGTATGAAAGAAAGTAAGNSTAAANGTVQAVAPQVSGVGSVTATPVEPNDLEYIAPVTIGGQLIDMNFDTGSSDLWVFNTQLSAQSSAGHTLYDPTKSPDFKLIQGATFDISYGDGSGAAGNVGTDTVDIGGATVTGQAIEMATDVSDSFIQDTNSNGLVGLGFSKINTVKPQKQKTFFDNAMATLAEPIFTADLRQDAVGAYEFGKIDTARFTGDLTWAPIDSSNGFWEFTSTKFSVGNGKVLNAIGGTAIADTGTTLMLVDAAIVNAYYSQVAGAVNNAQVGGITFPCDSVLPDLNVDVGGTYTATIEGKFINFAQVNADTCFGGVQPTTGNLQIYGDIFFKSQFVVFNGGNNTIGLAPHA</sequence>
<dbReference type="PANTHER" id="PTHR47966:SF23">
    <property type="entry name" value="ASPARTIC ENDOPEPTIDASE, PUTATIVE (AFU_ORTHOLOGUE AFUA_2G15950)-RELATED"/>
    <property type="match status" value="1"/>
</dbReference>
<keyword evidence="16" id="KW-1185">Reference proteome</keyword>
<evidence type="ECO:0000256" key="2">
    <source>
        <dbReference type="ARBA" id="ARBA00007447"/>
    </source>
</evidence>
<evidence type="ECO:0000256" key="8">
    <source>
        <dbReference type="ARBA" id="ARBA00023145"/>
    </source>
</evidence>
<evidence type="ECO:0000256" key="13">
    <source>
        <dbReference type="SAM" id="SignalP"/>
    </source>
</evidence>
<protein>
    <recommendedName>
        <fullName evidence="14">Peptidase A1 domain-containing protein</fullName>
    </recommendedName>
</protein>
<evidence type="ECO:0000313" key="16">
    <source>
        <dbReference type="Proteomes" id="UP000091956"/>
    </source>
</evidence>
<comment type="similarity">
    <text evidence="2 11">Belongs to the peptidase A1 family.</text>
</comment>
<dbReference type="PROSITE" id="PS51767">
    <property type="entry name" value="PEPTIDASE_A1"/>
    <property type="match status" value="1"/>
</dbReference>
<evidence type="ECO:0000256" key="7">
    <source>
        <dbReference type="ARBA" id="ARBA00022801"/>
    </source>
</evidence>
<dbReference type="InterPro" id="IPR034163">
    <property type="entry name" value="Aspergillopepsin-like_cat_dom"/>
</dbReference>
<dbReference type="GO" id="GO:0006508">
    <property type="term" value="P:proteolysis"/>
    <property type="evidence" value="ECO:0007669"/>
    <property type="project" value="UniProtKB-KW"/>
</dbReference>
<evidence type="ECO:0000256" key="10">
    <source>
        <dbReference type="PIRSR" id="PIRSR601461-1"/>
    </source>
</evidence>
<dbReference type="Pfam" id="PF00026">
    <property type="entry name" value="Asp"/>
    <property type="match status" value="1"/>
</dbReference>
<dbReference type="Proteomes" id="UP000091956">
    <property type="component" value="Unassembled WGS sequence"/>
</dbReference>
<keyword evidence="3" id="KW-0964">Secreted</keyword>
<evidence type="ECO:0000256" key="1">
    <source>
        <dbReference type="ARBA" id="ARBA00004613"/>
    </source>
</evidence>
<dbReference type="InterPro" id="IPR021109">
    <property type="entry name" value="Peptidase_aspartic_dom_sf"/>
</dbReference>
<feature type="domain" description="Peptidase A1" evidence="14">
    <location>
        <begin position="140"/>
        <end position="447"/>
    </location>
</feature>
<dbReference type="FunFam" id="2.40.70.10:FF:000026">
    <property type="entry name" value="Endothiapepsin"/>
    <property type="match status" value="1"/>
</dbReference>
<name>A0A1B8GXC1_9PEZI</name>
<feature type="region of interest" description="Disordered" evidence="12">
    <location>
        <begin position="70"/>
        <end position="94"/>
    </location>
</feature>
<dbReference type="PANTHER" id="PTHR47966">
    <property type="entry name" value="BETA-SITE APP-CLEAVING ENZYME, ISOFORM A-RELATED"/>
    <property type="match status" value="1"/>
</dbReference>
<dbReference type="InterPro" id="IPR001969">
    <property type="entry name" value="Aspartic_peptidase_AS"/>
</dbReference>
<evidence type="ECO:0000256" key="12">
    <source>
        <dbReference type="SAM" id="MobiDB-lite"/>
    </source>
</evidence>
<keyword evidence="9" id="KW-0325">Glycoprotein</keyword>
<proteinExistence type="inferred from homology"/>
<evidence type="ECO:0000256" key="5">
    <source>
        <dbReference type="ARBA" id="ARBA00022729"/>
    </source>
</evidence>
<keyword evidence="8" id="KW-0865">Zymogen</keyword>
<feature type="signal peptide" evidence="13">
    <location>
        <begin position="1"/>
        <end position="20"/>
    </location>
</feature>
<comment type="subcellular location">
    <subcellularLocation>
        <location evidence="1">Secreted</location>
    </subcellularLocation>
</comment>
<keyword evidence="5 13" id="KW-0732">Signal</keyword>
<dbReference type="GO" id="GO:0004190">
    <property type="term" value="F:aspartic-type endopeptidase activity"/>
    <property type="evidence" value="ECO:0007669"/>
    <property type="project" value="UniProtKB-KW"/>
</dbReference>
<dbReference type="InterPro" id="IPR033121">
    <property type="entry name" value="PEPTIDASE_A1"/>
</dbReference>
<feature type="chain" id="PRO_5008609102" description="Peptidase A1 domain-containing protein" evidence="13">
    <location>
        <begin position="21"/>
        <end position="450"/>
    </location>
</feature>
<dbReference type="GO" id="GO:0005576">
    <property type="term" value="C:extracellular region"/>
    <property type="evidence" value="ECO:0007669"/>
    <property type="project" value="UniProtKB-SubCell"/>
</dbReference>
<dbReference type="Gene3D" id="2.40.70.10">
    <property type="entry name" value="Acid Proteases"/>
    <property type="match status" value="2"/>
</dbReference>
<evidence type="ECO:0000256" key="4">
    <source>
        <dbReference type="ARBA" id="ARBA00022670"/>
    </source>
</evidence>
<keyword evidence="7 11" id="KW-0378">Hydrolase</keyword>
<dbReference type="InterPro" id="IPR001461">
    <property type="entry name" value="Aspartic_peptidase_A1"/>
</dbReference>
<dbReference type="PROSITE" id="PS00141">
    <property type="entry name" value="ASP_PROTEASE"/>
    <property type="match status" value="1"/>
</dbReference>
<reference evidence="15 16" key="1">
    <citation type="submission" date="2016-03" db="EMBL/GenBank/DDBJ databases">
        <title>Comparative genomics of Pseudogymnoascus destructans, the fungus causing white-nose syndrome of bats.</title>
        <authorList>
            <person name="Palmer J.M."/>
            <person name="Drees K.P."/>
            <person name="Foster J.T."/>
            <person name="Lindner D.L."/>
        </authorList>
    </citation>
    <scope>NUCLEOTIDE SEQUENCE [LARGE SCALE GENOMIC DNA]</scope>
    <source>
        <strain evidence="15 16">UAMH 10579</strain>
    </source>
</reference>
<gene>
    <name evidence="15" type="ORF">VE01_01530</name>
</gene>
<dbReference type="STRING" id="342668.A0A1B8GXC1"/>
<dbReference type="FunFam" id="2.40.70.10:FF:000024">
    <property type="entry name" value="Endothiapepsin"/>
    <property type="match status" value="1"/>
</dbReference>
<dbReference type="SUPFAM" id="SSF50630">
    <property type="entry name" value="Acid proteases"/>
    <property type="match status" value="1"/>
</dbReference>
<evidence type="ECO:0000313" key="15">
    <source>
        <dbReference type="EMBL" id="OBU00469.1"/>
    </source>
</evidence>
<reference evidence="16" key="2">
    <citation type="journal article" date="2018" name="Nat. Commun.">
        <title>Extreme sensitivity to ultraviolet light in the fungal pathogen causing white-nose syndrome of bats.</title>
        <authorList>
            <person name="Palmer J.M."/>
            <person name="Drees K.P."/>
            <person name="Foster J.T."/>
            <person name="Lindner D.L."/>
        </authorList>
    </citation>
    <scope>NUCLEOTIDE SEQUENCE [LARGE SCALE GENOMIC DNA]</scope>
    <source>
        <strain evidence="16">UAMH 10579</strain>
    </source>
</reference>
<dbReference type="OrthoDB" id="2747330at2759"/>
<evidence type="ECO:0000256" key="6">
    <source>
        <dbReference type="ARBA" id="ARBA00022750"/>
    </source>
</evidence>
<dbReference type="GeneID" id="28834916"/>
<evidence type="ECO:0000259" key="14">
    <source>
        <dbReference type="PROSITE" id="PS51767"/>
    </source>
</evidence>
<dbReference type="RefSeq" id="XP_018134201.1">
    <property type="nucleotide sequence ID" value="XM_018271051.2"/>
</dbReference>
<keyword evidence="6 11" id="KW-0064">Aspartyl protease</keyword>
<evidence type="ECO:0000256" key="3">
    <source>
        <dbReference type="ARBA" id="ARBA00022525"/>
    </source>
</evidence>
<dbReference type="CDD" id="cd06097">
    <property type="entry name" value="Aspergillopepsin_like"/>
    <property type="match status" value="1"/>
</dbReference>
<organism evidence="15 16">
    <name type="scientific">Pseudogymnoascus verrucosus</name>
    <dbReference type="NCBI Taxonomy" id="342668"/>
    <lineage>
        <taxon>Eukaryota</taxon>
        <taxon>Fungi</taxon>
        <taxon>Dikarya</taxon>
        <taxon>Ascomycota</taxon>
        <taxon>Pezizomycotina</taxon>
        <taxon>Leotiomycetes</taxon>
        <taxon>Thelebolales</taxon>
        <taxon>Thelebolaceae</taxon>
        <taxon>Pseudogymnoascus</taxon>
    </lineage>
</organism>
<dbReference type="PRINTS" id="PR00792">
    <property type="entry name" value="PEPSIN"/>
</dbReference>
<feature type="active site" evidence="10">
    <location>
        <position position="156"/>
    </location>
</feature>